<feature type="region of interest" description="Disordered" evidence="3">
    <location>
        <begin position="1"/>
        <end position="33"/>
    </location>
</feature>
<sequence>MAKKKRSSASGQKQPPPSTTTTVAQPTQLPSPFVEPIDPEIKQAILQIAALSDGKDYDKALGFIEESISCHPRSGQLHQVKGMIHQYMADNVEKNCGSTLKHLKDGVGSMQLAVDLLPNSINCFKLLVDLLFQLLCSNVLDRAIKVCKRGLRIEYPTLSGVEQLFCKNQVILSNESIIESEKQTIMEWLHFAETQKGHKFVAKRAVELVNADVDIDLIVEEMNRRKKQFKETMRDCKVLKRKTSNWDDRKIEECKKFWSDSLSDEKKRGFQKVKIEELEIHFLSKKRKKVIERHKWLRYDLAVKLLSEAIDFAKEYKTWKFWECCDCVKKFGDYDSYRIHFWEKHWMGLDWKLTSDVGIEKESIDMIVDGVWKPVDTDEVIKIIVNHAKSESGSTSKTSVDDHPKQAFCNDGERAGLLVNIRGMFDLLLKNKCLVSSHVCWVIEYAKDQFESIIPLPHFRNHGSLQMLCFLCSSQLTEVLKFLEDVAGNCGLRENGEVDNSMDDKLISGDHINKKVVLSSEFSCLIFDAFADDGSASAVDECEDNVFRDSDDVLLLSWLFMGSNCGEALETWKRLREFQRGQAVKFLRMFDENLLHLPILCDTHIKISRKLAAVQVVDGMILEEIKKREEIPEHEPKLYVDLLKKWQEELQETDDISNVISNVLEGARVVLSCDQSASDECCVEDGVYETCRHSYKNNLSILDAIVLRYEGELANISVYDYRSIIVPLLKAFLESHLHDLFHKDGEEKSEAAAKELLADEAHEAETKKNNKGCDNMKQKQETKKKKKNKHFRKTKESKASDDSSKHFELPQKDAEHNDNQNAEPKQSTASDEERMLEKNLEYQRRIENEAKQKCLDDESIGENASECVRQTLEKKKKKNKNNRKAKESKETEGGKQYQPCQDNANPDTELGDSVNIDEMTKLITKEHLEHESQIENGDKKKCLEEKNDETGESIVENDVEGISVIYSKHIEDDEYEKRFQTDIEKAVCQSLGSLKKHYGLLLSTDAKVETITSRLDDVHLYVIIQSQLRLRLFRDELMSRSEKKHTHAGDPCFVCAYSDTYAAIRIATKELPGKVVVPFSSKTLRPVYDFFKEWLNLENPVDDAEMGVSTSDYELKRRLVSVVRKIVEDLEHERQIKITD</sequence>
<dbReference type="GO" id="GO:0016787">
    <property type="term" value="F:hydrolase activity"/>
    <property type="evidence" value="ECO:0007669"/>
    <property type="project" value="UniProtKB-KW"/>
</dbReference>
<evidence type="ECO:0000313" key="6">
    <source>
        <dbReference type="Proteomes" id="UP000323000"/>
    </source>
</evidence>
<dbReference type="PANTHER" id="PTHR22975:SF9">
    <property type="entry name" value="ECHINUS SPLICE FORM 3"/>
    <property type="match status" value="1"/>
</dbReference>
<proteinExistence type="predicted"/>
<evidence type="ECO:0000256" key="2">
    <source>
        <dbReference type="ARBA" id="ARBA00022801"/>
    </source>
</evidence>
<dbReference type="EMBL" id="VAHF01000007">
    <property type="protein sequence ID" value="TXG59018.1"/>
    <property type="molecule type" value="Genomic_DNA"/>
</dbReference>
<dbReference type="AlphaFoldDB" id="A0A5C7HQH2"/>
<protein>
    <recommendedName>
        <fullName evidence="4">C2H2-type domain-containing protein</fullName>
    </recommendedName>
</protein>
<gene>
    <name evidence="5" type="ORF">EZV62_016847</name>
</gene>
<dbReference type="InterPro" id="IPR013087">
    <property type="entry name" value="Znf_C2H2_type"/>
</dbReference>
<dbReference type="Proteomes" id="UP000323000">
    <property type="component" value="Chromosome 7"/>
</dbReference>
<keyword evidence="6" id="KW-1185">Reference proteome</keyword>
<keyword evidence="2" id="KW-0378">Hydrolase</keyword>
<dbReference type="InterPro" id="IPR052398">
    <property type="entry name" value="Ubiquitin_hydrolase_53/54"/>
</dbReference>
<feature type="compositionally biased region" description="Basic residues" evidence="3">
    <location>
        <begin position="782"/>
        <end position="793"/>
    </location>
</feature>
<feature type="compositionally biased region" description="Polar residues" evidence="3">
    <location>
        <begin position="819"/>
        <end position="829"/>
    </location>
</feature>
<feature type="compositionally biased region" description="Basic residues" evidence="3">
    <location>
        <begin position="874"/>
        <end position="883"/>
    </location>
</feature>
<evidence type="ECO:0000256" key="1">
    <source>
        <dbReference type="ARBA" id="ARBA00022786"/>
    </source>
</evidence>
<feature type="compositionally biased region" description="Basic and acidic residues" evidence="3">
    <location>
        <begin position="794"/>
        <end position="818"/>
    </location>
</feature>
<feature type="compositionally biased region" description="Polar residues" evidence="3">
    <location>
        <begin position="8"/>
        <end position="30"/>
    </location>
</feature>
<name>A0A5C7HQH2_9ROSI</name>
<comment type="caution">
    <text evidence="5">The sequence shown here is derived from an EMBL/GenBank/DDBJ whole genome shotgun (WGS) entry which is preliminary data.</text>
</comment>
<feature type="region of interest" description="Disordered" evidence="3">
    <location>
        <begin position="850"/>
        <end position="912"/>
    </location>
</feature>
<dbReference type="InterPro" id="IPR006865">
    <property type="entry name" value="DUF629"/>
</dbReference>
<feature type="compositionally biased region" description="Basic and acidic residues" evidence="3">
    <location>
        <begin position="884"/>
        <end position="893"/>
    </location>
</feature>
<dbReference type="Pfam" id="PF04780">
    <property type="entry name" value="DUF629"/>
    <property type="match status" value="1"/>
</dbReference>
<dbReference type="PANTHER" id="PTHR22975">
    <property type="entry name" value="UBIQUITIN SPECIFIC PROTEINASE"/>
    <property type="match status" value="1"/>
</dbReference>
<accession>A0A5C7HQH2</accession>
<evidence type="ECO:0000313" key="5">
    <source>
        <dbReference type="EMBL" id="TXG59018.1"/>
    </source>
</evidence>
<feature type="domain" description="C2H2-type" evidence="4">
    <location>
        <begin position="324"/>
        <end position="345"/>
    </location>
</feature>
<dbReference type="OrthoDB" id="205782at2759"/>
<evidence type="ECO:0000259" key="4">
    <source>
        <dbReference type="PROSITE" id="PS00028"/>
    </source>
</evidence>
<dbReference type="PROSITE" id="PS00028">
    <property type="entry name" value="ZINC_FINGER_C2H2_1"/>
    <property type="match status" value="1"/>
</dbReference>
<evidence type="ECO:0000256" key="3">
    <source>
        <dbReference type="SAM" id="MobiDB-lite"/>
    </source>
</evidence>
<keyword evidence="1" id="KW-0833">Ubl conjugation pathway</keyword>
<organism evidence="5 6">
    <name type="scientific">Acer yangbiense</name>
    <dbReference type="NCBI Taxonomy" id="1000413"/>
    <lineage>
        <taxon>Eukaryota</taxon>
        <taxon>Viridiplantae</taxon>
        <taxon>Streptophyta</taxon>
        <taxon>Embryophyta</taxon>
        <taxon>Tracheophyta</taxon>
        <taxon>Spermatophyta</taxon>
        <taxon>Magnoliopsida</taxon>
        <taxon>eudicotyledons</taxon>
        <taxon>Gunneridae</taxon>
        <taxon>Pentapetalae</taxon>
        <taxon>rosids</taxon>
        <taxon>malvids</taxon>
        <taxon>Sapindales</taxon>
        <taxon>Sapindaceae</taxon>
        <taxon>Hippocastanoideae</taxon>
        <taxon>Acereae</taxon>
        <taxon>Acer</taxon>
    </lineage>
</organism>
<feature type="region of interest" description="Disordered" evidence="3">
    <location>
        <begin position="762"/>
        <end position="834"/>
    </location>
</feature>
<reference evidence="6" key="1">
    <citation type="journal article" date="2019" name="Gigascience">
        <title>De novo genome assembly of the endangered Acer yangbiense, a plant species with extremely small populations endemic to Yunnan Province, China.</title>
        <authorList>
            <person name="Yang J."/>
            <person name="Wariss H.M."/>
            <person name="Tao L."/>
            <person name="Zhang R."/>
            <person name="Yun Q."/>
            <person name="Hollingsworth P."/>
            <person name="Dao Z."/>
            <person name="Luo G."/>
            <person name="Guo H."/>
            <person name="Ma Y."/>
            <person name="Sun W."/>
        </authorList>
    </citation>
    <scope>NUCLEOTIDE SEQUENCE [LARGE SCALE GENOMIC DNA]</scope>
    <source>
        <strain evidence="6">cv. Malutang</strain>
    </source>
</reference>